<evidence type="ECO:0000313" key="9">
    <source>
        <dbReference type="Proteomes" id="UP000568158"/>
    </source>
</evidence>
<dbReference type="PANTHER" id="PTHR12304:SF4">
    <property type="entry name" value="URIDINE NUCLEOSIDASE"/>
    <property type="match status" value="1"/>
</dbReference>
<dbReference type="Proteomes" id="UP000568158">
    <property type="component" value="Unassembled WGS sequence"/>
</dbReference>
<dbReference type="OMA" id="NVEHIHA"/>
<dbReference type="Pfam" id="PF01156">
    <property type="entry name" value="IU_nuc_hydro"/>
    <property type="match status" value="1"/>
</dbReference>
<sequence length="349" mass="38975">MTVQEQIPIWIDCDPGQDDIVAITLAAYNPHFKLVGLSTVHGNAELTYTTRNALRFLTALNKMDIPVYPGSSSSLHGNIDGAPEVHGKTGLNGSKLLPEPGYKAERHEDFFPALKKQIEKYNGKLCIAAIAPLTNLALFFGKYPELKNQIHFLTVMGGGFKRFNRNEVAEFNIFDDSQAAHDIFEDEVLSQHILLAPLDTTSTVRATANIRKQVLGSESVVLASNFRALMYQLVHFFYLKVKERKGPDYVGPSVHDPVAIASLLEVCGFEKKLNCRYISRAVDVIVDGKEDGATKMLAENEFPGRTIKILTDLNREKFWQLILDAYAEADKNAYINGLDRQKLIEGYKP</sequence>
<dbReference type="InterPro" id="IPR036452">
    <property type="entry name" value="Ribo_hydro-like"/>
</dbReference>
<evidence type="ECO:0000256" key="1">
    <source>
        <dbReference type="ARBA" id="ARBA00009176"/>
    </source>
</evidence>
<feature type="domain" description="Inosine/uridine-preferring nucleoside hydrolase" evidence="4">
    <location>
        <begin position="9"/>
        <end position="320"/>
    </location>
</feature>
<evidence type="ECO:0000256" key="3">
    <source>
        <dbReference type="ARBA" id="ARBA00023295"/>
    </source>
</evidence>
<dbReference type="AlphaFoldDB" id="A0A7D9D075"/>
<protein>
    <submittedName>
        <fullName evidence="7">DEBR0S6_09692g1_1</fullName>
    </submittedName>
</protein>
<keyword evidence="8" id="KW-1185">Reference proteome</keyword>
<keyword evidence="3" id="KW-0326">Glycosidase</keyword>
<proteinExistence type="inferred from homology"/>
<evidence type="ECO:0000313" key="8">
    <source>
        <dbReference type="Proteomes" id="UP000478008"/>
    </source>
</evidence>
<evidence type="ECO:0000313" key="7">
    <source>
        <dbReference type="EMBL" id="VUG20177.1"/>
    </source>
</evidence>
<dbReference type="Proteomes" id="UP000663131">
    <property type="component" value="Chromosome 7"/>
</dbReference>
<dbReference type="InterPro" id="IPR023186">
    <property type="entry name" value="IUNH"/>
</dbReference>
<reference evidence="6" key="3">
    <citation type="submission" date="2020-10" db="EMBL/GenBank/DDBJ databases">
        <authorList>
            <person name="Palmer J.M."/>
        </authorList>
    </citation>
    <scope>NUCLEOTIDE SEQUENCE</scope>
    <source>
        <strain evidence="6">UCD 2041</strain>
    </source>
</reference>
<evidence type="ECO:0000313" key="6">
    <source>
        <dbReference type="EMBL" id="QOU19984.1"/>
    </source>
</evidence>
<dbReference type="SUPFAM" id="SSF53590">
    <property type="entry name" value="Nucleoside hydrolase"/>
    <property type="match status" value="1"/>
</dbReference>
<dbReference type="OrthoDB" id="432381at2759"/>
<evidence type="ECO:0000256" key="2">
    <source>
        <dbReference type="ARBA" id="ARBA00022801"/>
    </source>
</evidence>
<reference evidence="7 8" key="1">
    <citation type="submission" date="2019-07" db="EMBL/GenBank/DDBJ databases">
        <authorList>
            <person name="Friedrich A."/>
            <person name="Schacherer J."/>
        </authorList>
    </citation>
    <scope>NUCLEOTIDE SEQUENCE [LARGE SCALE GENOMIC DNA]</scope>
</reference>
<evidence type="ECO:0000313" key="5">
    <source>
        <dbReference type="EMBL" id="KAF6013650.1"/>
    </source>
</evidence>
<accession>A0A7D9D075</accession>
<dbReference type="Gene3D" id="3.90.245.10">
    <property type="entry name" value="Ribonucleoside hydrolase-like"/>
    <property type="match status" value="1"/>
</dbReference>
<reference evidence="5 9" key="2">
    <citation type="journal article" date="2020" name="Appl. Microbiol. Biotechnol.">
        <title>Targeted gene deletion in Brettanomyces bruxellensis with an expression-free CRISPR-Cas9 system.</title>
        <authorList>
            <person name="Varela C."/>
            <person name="Bartel C."/>
            <person name="Onetto C."/>
            <person name="Borneman A."/>
        </authorList>
    </citation>
    <scope>NUCLEOTIDE SEQUENCE [LARGE SCALE GENOMIC DNA]</scope>
    <source>
        <strain evidence="5 9">AWRI1613</strain>
    </source>
</reference>
<organism evidence="7 8">
    <name type="scientific">Dekkera bruxellensis</name>
    <name type="common">Brettanomyces custersii</name>
    <dbReference type="NCBI Taxonomy" id="5007"/>
    <lineage>
        <taxon>Eukaryota</taxon>
        <taxon>Fungi</taxon>
        <taxon>Dikarya</taxon>
        <taxon>Ascomycota</taxon>
        <taxon>Saccharomycotina</taxon>
        <taxon>Pichiomycetes</taxon>
        <taxon>Pichiales</taxon>
        <taxon>Pichiaceae</taxon>
        <taxon>Brettanomyces</taxon>
    </lineage>
</organism>
<dbReference type="EMBL" id="CABFWN010000006">
    <property type="protein sequence ID" value="VUG20177.1"/>
    <property type="molecule type" value="Genomic_DNA"/>
</dbReference>
<dbReference type="GO" id="GO:0005829">
    <property type="term" value="C:cytosol"/>
    <property type="evidence" value="ECO:0007669"/>
    <property type="project" value="TreeGrafter"/>
</dbReference>
<keyword evidence="2" id="KW-0378">Hydrolase</keyword>
<name>A0A7D9D075_DEKBR</name>
<dbReference type="EMBL" id="CP063135">
    <property type="protein sequence ID" value="QOU19984.1"/>
    <property type="molecule type" value="Genomic_DNA"/>
</dbReference>
<gene>
    <name evidence="7" type="primary">URH1</name>
    <name evidence="6" type="ORF">BRETT_004631</name>
    <name evidence="7" type="ORF">DEBR0S6_09692G</name>
    <name evidence="5" type="ORF">HII12_001631</name>
</gene>
<reference evidence="6" key="4">
    <citation type="journal article" name="BMC Genomics">
        <title>New genome assemblies reveal patterns of domestication and adaptation across Brettanomyces (Dekkera) species.</title>
        <authorList>
            <person name="Roach M.J."/>
            <person name="Borneman A.R."/>
        </authorList>
    </citation>
    <scope>NUCLEOTIDE SEQUENCE</scope>
    <source>
        <strain evidence="6">UCD 2041</strain>
    </source>
</reference>
<dbReference type="GO" id="GO:0008477">
    <property type="term" value="F:purine nucleosidase activity"/>
    <property type="evidence" value="ECO:0007669"/>
    <property type="project" value="TreeGrafter"/>
</dbReference>
<dbReference type="GO" id="GO:0006152">
    <property type="term" value="P:purine nucleoside catabolic process"/>
    <property type="evidence" value="ECO:0007669"/>
    <property type="project" value="TreeGrafter"/>
</dbReference>
<dbReference type="InterPro" id="IPR001910">
    <property type="entry name" value="Inosine/uridine_hydrolase_dom"/>
</dbReference>
<dbReference type="EMBL" id="JABCYN010000020">
    <property type="protein sequence ID" value="KAF6013650.1"/>
    <property type="molecule type" value="Genomic_DNA"/>
</dbReference>
<comment type="similarity">
    <text evidence="1">Belongs to the IUNH family.</text>
</comment>
<dbReference type="Proteomes" id="UP000478008">
    <property type="component" value="Unassembled WGS sequence"/>
</dbReference>
<evidence type="ECO:0000259" key="4">
    <source>
        <dbReference type="Pfam" id="PF01156"/>
    </source>
</evidence>
<dbReference type="PANTHER" id="PTHR12304">
    <property type="entry name" value="INOSINE-URIDINE PREFERRING NUCLEOSIDE HYDROLASE"/>
    <property type="match status" value="1"/>
</dbReference>